<dbReference type="AlphaFoldDB" id="A0A9D4ZSS9"/>
<dbReference type="EMBL" id="JABFUD020000001">
    <property type="protein sequence ID" value="KAI5083950.1"/>
    <property type="molecule type" value="Genomic_DNA"/>
</dbReference>
<proteinExistence type="predicted"/>
<name>A0A9D4ZSS9_ADICA</name>
<gene>
    <name evidence="2" type="ORF">GOP47_0000119</name>
</gene>
<comment type="caution">
    <text evidence="2">The sequence shown here is derived from an EMBL/GenBank/DDBJ whole genome shotgun (WGS) entry which is preliminary data.</text>
</comment>
<reference evidence="2" key="1">
    <citation type="submission" date="2021-01" db="EMBL/GenBank/DDBJ databases">
        <title>Adiantum capillus-veneris genome.</title>
        <authorList>
            <person name="Fang Y."/>
            <person name="Liao Q."/>
        </authorList>
    </citation>
    <scope>NUCLEOTIDE SEQUENCE</scope>
    <source>
        <strain evidence="2">H3</strain>
        <tissue evidence="2">Leaf</tissue>
    </source>
</reference>
<organism evidence="2 3">
    <name type="scientific">Adiantum capillus-veneris</name>
    <name type="common">Maidenhair fern</name>
    <dbReference type="NCBI Taxonomy" id="13818"/>
    <lineage>
        <taxon>Eukaryota</taxon>
        <taxon>Viridiplantae</taxon>
        <taxon>Streptophyta</taxon>
        <taxon>Embryophyta</taxon>
        <taxon>Tracheophyta</taxon>
        <taxon>Polypodiopsida</taxon>
        <taxon>Polypodiidae</taxon>
        <taxon>Polypodiales</taxon>
        <taxon>Pteridineae</taxon>
        <taxon>Pteridaceae</taxon>
        <taxon>Vittarioideae</taxon>
        <taxon>Adiantum</taxon>
    </lineage>
</organism>
<dbReference type="Proteomes" id="UP000886520">
    <property type="component" value="Chromosome 1"/>
</dbReference>
<accession>A0A9D4ZSS9</accession>
<evidence type="ECO:0000256" key="1">
    <source>
        <dbReference type="SAM" id="MobiDB-lite"/>
    </source>
</evidence>
<sequence>MGLTAALEARSSTRMCSKQCLGQESEQRGNVFQAVAWSNLSRRGKGGPRGADPQMVSNVVWRLSWDPPPDAVGRRRVRPGGQSGRRGQERTDARSYALQPAGGGPAFKRNWI</sequence>
<evidence type="ECO:0000313" key="3">
    <source>
        <dbReference type="Proteomes" id="UP000886520"/>
    </source>
</evidence>
<feature type="region of interest" description="Disordered" evidence="1">
    <location>
        <begin position="65"/>
        <end position="112"/>
    </location>
</feature>
<protein>
    <submittedName>
        <fullName evidence="2">Uncharacterized protein</fullName>
    </submittedName>
</protein>
<evidence type="ECO:0000313" key="2">
    <source>
        <dbReference type="EMBL" id="KAI5083950.1"/>
    </source>
</evidence>
<keyword evidence="3" id="KW-1185">Reference proteome</keyword>